<evidence type="ECO:0000313" key="1">
    <source>
        <dbReference type="EMBL" id="QJX80152.1"/>
    </source>
</evidence>
<geneLocation type="plasmid" evidence="2">
    <name>pfdu301a</name>
</geneLocation>
<accession>A0A6M6DZF5</accession>
<protein>
    <submittedName>
        <fullName evidence="1">Uncharacterized protein</fullName>
    </submittedName>
</protein>
<organism evidence="1 2">
    <name type="scientific">Priestia megaterium</name>
    <name type="common">Bacillus megaterium</name>
    <dbReference type="NCBI Taxonomy" id="1404"/>
    <lineage>
        <taxon>Bacteria</taxon>
        <taxon>Bacillati</taxon>
        <taxon>Bacillota</taxon>
        <taxon>Bacilli</taxon>
        <taxon>Bacillales</taxon>
        <taxon>Bacillaceae</taxon>
        <taxon>Priestia</taxon>
    </lineage>
</organism>
<proteinExistence type="predicted"/>
<keyword evidence="1" id="KW-0614">Plasmid</keyword>
<dbReference type="AlphaFoldDB" id="A0A6M6DZF5"/>
<reference evidence="1 2" key="1">
    <citation type="submission" date="2019-10" db="EMBL/GenBank/DDBJ databases">
        <title>Complete genome sequences for adaption low water activity.</title>
        <authorList>
            <person name="Zhao L."/>
            <person name="Zhong J."/>
        </authorList>
    </citation>
    <scope>NUCLEOTIDE SEQUENCE [LARGE SCALE GENOMIC DNA]</scope>
    <source>
        <strain evidence="1 2">FDU301</strain>
        <plasmid evidence="2">pfdu301a</plasmid>
    </source>
</reference>
<sequence length="127" mass="14816">MKKLDSLEVFLVELQEIAENYSKVRDYLRNPGSTSLDDEKINALKQCEFTDEGLNAIESIVRERMSEAFFEMVGLLDGIGDPKVVKGDRTWVGLRLKEPKEDDEAQYLNEQFYESYDNWLELKKENL</sequence>
<dbReference type="EMBL" id="CP045273">
    <property type="protein sequence ID" value="QJX80152.1"/>
    <property type="molecule type" value="Genomic_DNA"/>
</dbReference>
<dbReference type="Proteomes" id="UP000501076">
    <property type="component" value="Plasmid pFDU301A"/>
</dbReference>
<evidence type="ECO:0000313" key="2">
    <source>
        <dbReference type="Proteomes" id="UP000501076"/>
    </source>
</evidence>
<dbReference type="RefSeq" id="WP_171778133.1">
    <property type="nucleotide sequence ID" value="NZ_CP045273.1"/>
</dbReference>
<name>A0A6M6DZF5_PRIMG</name>
<gene>
    <name evidence="1" type="ORF">FDZ14_29080</name>
</gene>